<dbReference type="Proteomes" id="UP000255417">
    <property type="component" value="Unassembled WGS sequence"/>
</dbReference>
<evidence type="ECO:0000313" key="2">
    <source>
        <dbReference type="EMBL" id="SUB58095.1"/>
    </source>
</evidence>
<dbReference type="Pfam" id="PF14256">
    <property type="entry name" value="YwiC"/>
    <property type="match status" value="1"/>
</dbReference>
<evidence type="ECO:0000256" key="1">
    <source>
        <dbReference type="SAM" id="Phobius"/>
    </source>
</evidence>
<evidence type="ECO:0000313" key="3">
    <source>
        <dbReference type="Proteomes" id="UP000255417"/>
    </source>
</evidence>
<keyword evidence="1" id="KW-0812">Transmembrane</keyword>
<protein>
    <recommendedName>
        <fullName evidence="4">YwiC-like protein</fullName>
    </recommendedName>
</protein>
<accession>A0A379C8L0</accession>
<reference evidence="2 3" key="1">
    <citation type="submission" date="2018-06" db="EMBL/GenBank/DDBJ databases">
        <authorList>
            <consortium name="Pathogen Informatics"/>
            <person name="Doyle S."/>
        </authorList>
    </citation>
    <scope>NUCLEOTIDE SEQUENCE [LARGE SCALE GENOMIC DNA]</scope>
    <source>
        <strain evidence="2 3">NCTC12872</strain>
    </source>
</reference>
<feature type="transmembrane region" description="Helical" evidence="1">
    <location>
        <begin position="228"/>
        <end position="245"/>
    </location>
</feature>
<keyword evidence="3" id="KW-1185">Reference proteome</keyword>
<sequence length="246" mass="28776">MSAFLLCNKYMIKDKPVISNQYGALVMAFVPLIYAISLRGFYVIDLFFVLSWLFLYLFSYPFLSLFNKRITARNKKWAIIYAVISSIFALPILFKQPTILQFFIPMIPLVIIQIYYTKQKDERNLINDISGYLIFGIVGMAGYYLITQQYNIAILIHPTLFFIATTFYVKSVARERRNPLYKKLNIGIHILLMLSYLFFNYYLIAFAYLCGLIRSIILPTKNLNIKQVGMWEFLIITIFTVCLILS</sequence>
<name>A0A379C8L0_9PAST</name>
<feature type="transmembrane region" description="Helical" evidence="1">
    <location>
        <begin position="100"/>
        <end position="117"/>
    </location>
</feature>
<feature type="transmembrane region" description="Helical" evidence="1">
    <location>
        <begin position="129"/>
        <end position="146"/>
    </location>
</feature>
<feature type="transmembrane region" description="Helical" evidence="1">
    <location>
        <begin position="78"/>
        <end position="94"/>
    </location>
</feature>
<evidence type="ECO:0008006" key="4">
    <source>
        <dbReference type="Google" id="ProtNLM"/>
    </source>
</evidence>
<feature type="transmembrane region" description="Helical" evidence="1">
    <location>
        <begin position="21"/>
        <end position="41"/>
    </location>
</feature>
<feature type="transmembrane region" description="Helical" evidence="1">
    <location>
        <begin position="152"/>
        <end position="169"/>
    </location>
</feature>
<dbReference type="AlphaFoldDB" id="A0A379C8L0"/>
<dbReference type="InterPro" id="IPR025576">
    <property type="entry name" value="YwiC"/>
</dbReference>
<organism evidence="2 3">
    <name type="scientific">Phocoenobacter uteri</name>
    <dbReference type="NCBI Taxonomy" id="146806"/>
    <lineage>
        <taxon>Bacteria</taxon>
        <taxon>Pseudomonadati</taxon>
        <taxon>Pseudomonadota</taxon>
        <taxon>Gammaproteobacteria</taxon>
        <taxon>Pasteurellales</taxon>
        <taxon>Pasteurellaceae</taxon>
        <taxon>Phocoenobacter</taxon>
    </lineage>
</organism>
<keyword evidence="1" id="KW-1133">Transmembrane helix</keyword>
<proteinExistence type="predicted"/>
<feature type="transmembrane region" description="Helical" evidence="1">
    <location>
        <begin position="190"/>
        <end position="216"/>
    </location>
</feature>
<feature type="transmembrane region" description="Helical" evidence="1">
    <location>
        <begin position="47"/>
        <end position="66"/>
    </location>
</feature>
<keyword evidence="1" id="KW-0472">Membrane</keyword>
<gene>
    <name evidence="2" type="ORF">NCTC12872_00045</name>
</gene>
<dbReference type="EMBL" id="UGTA01000001">
    <property type="protein sequence ID" value="SUB58095.1"/>
    <property type="molecule type" value="Genomic_DNA"/>
</dbReference>